<protein>
    <submittedName>
        <fullName evidence="1">Uncharacterized protein</fullName>
    </submittedName>
</protein>
<reference evidence="1" key="2">
    <citation type="journal article" date="2015" name="Fish Shellfish Immunol.">
        <title>Early steps in the European eel (Anguilla anguilla)-Vibrio vulnificus interaction in the gills: Role of the RtxA13 toxin.</title>
        <authorList>
            <person name="Callol A."/>
            <person name="Pajuelo D."/>
            <person name="Ebbesson L."/>
            <person name="Teles M."/>
            <person name="MacKenzie S."/>
            <person name="Amaro C."/>
        </authorList>
    </citation>
    <scope>NUCLEOTIDE SEQUENCE</scope>
</reference>
<dbReference type="EMBL" id="GBXM01031378">
    <property type="protein sequence ID" value="JAH77199.1"/>
    <property type="molecule type" value="Transcribed_RNA"/>
</dbReference>
<name>A0A0E9VGD2_ANGAN</name>
<organism evidence="1">
    <name type="scientific">Anguilla anguilla</name>
    <name type="common">European freshwater eel</name>
    <name type="synonym">Muraena anguilla</name>
    <dbReference type="NCBI Taxonomy" id="7936"/>
    <lineage>
        <taxon>Eukaryota</taxon>
        <taxon>Metazoa</taxon>
        <taxon>Chordata</taxon>
        <taxon>Craniata</taxon>
        <taxon>Vertebrata</taxon>
        <taxon>Euteleostomi</taxon>
        <taxon>Actinopterygii</taxon>
        <taxon>Neopterygii</taxon>
        <taxon>Teleostei</taxon>
        <taxon>Anguilliformes</taxon>
        <taxon>Anguillidae</taxon>
        <taxon>Anguilla</taxon>
    </lineage>
</organism>
<reference evidence="1" key="1">
    <citation type="submission" date="2014-11" db="EMBL/GenBank/DDBJ databases">
        <authorList>
            <person name="Amaro Gonzalez C."/>
        </authorList>
    </citation>
    <scope>NUCLEOTIDE SEQUENCE</scope>
</reference>
<sequence length="33" mass="3628">MSLMIFAAITKQVISPPPSLLRKQCKGRSTLPD</sequence>
<accession>A0A0E9VGD2</accession>
<dbReference type="AlphaFoldDB" id="A0A0E9VGD2"/>
<proteinExistence type="predicted"/>
<evidence type="ECO:0000313" key="1">
    <source>
        <dbReference type="EMBL" id="JAH77199.1"/>
    </source>
</evidence>